<dbReference type="EMBL" id="LT607750">
    <property type="protein sequence ID" value="SCG57981.1"/>
    <property type="molecule type" value="Genomic_DNA"/>
</dbReference>
<name>A0A1C5IIY2_9ACTN</name>
<dbReference type="GO" id="GO:0004803">
    <property type="term" value="F:transposase activity"/>
    <property type="evidence" value="ECO:0007669"/>
    <property type="project" value="InterPro"/>
</dbReference>
<gene>
    <name evidence="3" type="ORF">GA0070609_3390</name>
</gene>
<dbReference type="NCBIfam" id="NF033542">
    <property type="entry name" value="transpos_IS110"/>
    <property type="match status" value="1"/>
</dbReference>
<dbReference type="RefSeq" id="WP_088994636.1">
    <property type="nucleotide sequence ID" value="NZ_LT607750.1"/>
</dbReference>
<dbReference type="GO" id="GO:0003677">
    <property type="term" value="F:DNA binding"/>
    <property type="evidence" value="ECO:0007669"/>
    <property type="project" value="InterPro"/>
</dbReference>
<keyword evidence="4" id="KW-1185">Reference proteome</keyword>
<proteinExistence type="predicted"/>
<dbReference type="InterPro" id="IPR002525">
    <property type="entry name" value="Transp_IS110-like_N"/>
</dbReference>
<dbReference type="Pfam" id="PF02371">
    <property type="entry name" value="Transposase_20"/>
    <property type="match status" value="1"/>
</dbReference>
<protein>
    <submittedName>
        <fullName evidence="3">Transposase</fullName>
    </submittedName>
</protein>
<evidence type="ECO:0000313" key="4">
    <source>
        <dbReference type="Proteomes" id="UP000198217"/>
    </source>
</evidence>
<organism evidence="3 4">
    <name type="scientific">Micromonospora echinaurantiaca</name>
    <dbReference type="NCBI Taxonomy" id="47857"/>
    <lineage>
        <taxon>Bacteria</taxon>
        <taxon>Bacillati</taxon>
        <taxon>Actinomycetota</taxon>
        <taxon>Actinomycetes</taxon>
        <taxon>Micromonosporales</taxon>
        <taxon>Micromonosporaceae</taxon>
        <taxon>Micromonospora</taxon>
    </lineage>
</organism>
<sequence length="395" mass="43282">MAQVWVGVDAGKQAHHAAAVDVAGRVLWSTRVVNDQQAIAELLVRVSADDEVVWAVDLVGCETALLRAMLAVAGHRVVYIPGRTVKTMAAGFAGEAKTDARDALVIANTARMRRDFLPVETPTELIAKLALLVAHRADLVEDWVCTVNRLRRLMLGISPVLERALTFTNVATLILISAYQTPEQIRAAGREQLVAHLRRHRAVNAVKVAEQALAAAAEQDLTLPGQDTAAALASELAIHLLQLHQRMRDTDKAIEAAFSDHPQAGIIRSLPGMGALAAAEFIVAVGDLSTFASPDHLAAYAGLAPVARDSGKRVANLRRPQRYNRRLRHVFYMSSLSTLRMNGPNRDYYQRKRAEGRKHQQALIALARRRVDVLWALLRDNRCFHLQPPAPSAPV</sequence>
<dbReference type="PANTHER" id="PTHR33055:SF3">
    <property type="entry name" value="PUTATIVE TRANSPOSASE FOR IS117-RELATED"/>
    <property type="match status" value="1"/>
</dbReference>
<evidence type="ECO:0000259" key="1">
    <source>
        <dbReference type="Pfam" id="PF01548"/>
    </source>
</evidence>
<feature type="domain" description="Transposase IS116/IS110/IS902 C-terminal" evidence="2">
    <location>
        <begin position="266"/>
        <end position="350"/>
    </location>
</feature>
<accession>A0A1C5IIY2</accession>
<dbReference type="InterPro" id="IPR003346">
    <property type="entry name" value="Transposase_20"/>
</dbReference>
<evidence type="ECO:0000313" key="3">
    <source>
        <dbReference type="EMBL" id="SCG57981.1"/>
    </source>
</evidence>
<dbReference type="InterPro" id="IPR047650">
    <property type="entry name" value="Transpos_IS110"/>
</dbReference>
<dbReference type="Proteomes" id="UP000198217">
    <property type="component" value="Chromosome I"/>
</dbReference>
<dbReference type="AlphaFoldDB" id="A0A1C5IIY2"/>
<evidence type="ECO:0000259" key="2">
    <source>
        <dbReference type="Pfam" id="PF02371"/>
    </source>
</evidence>
<dbReference type="GO" id="GO:0006313">
    <property type="term" value="P:DNA transposition"/>
    <property type="evidence" value="ECO:0007669"/>
    <property type="project" value="InterPro"/>
</dbReference>
<feature type="domain" description="Transposase IS110-like N-terminal" evidence="1">
    <location>
        <begin position="6"/>
        <end position="159"/>
    </location>
</feature>
<dbReference type="Pfam" id="PF01548">
    <property type="entry name" value="DEDD_Tnp_IS110"/>
    <property type="match status" value="1"/>
</dbReference>
<dbReference type="PANTHER" id="PTHR33055">
    <property type="entry name" value="TRANSPOSASE FOR INSERTION SEQUENCE ELEMENT IS1111A"/>
    <property type="match status" value="1"/>
</dbReference>
<reference evidence="3 4" key="1">
    <citation type="submission" date="2016-06" db="EMBL/GenBank/DDBJ databases">
        <authorList>
            <person name="Kjaerup R.B."/>
            <person name="Dalgaard T.S."/>
            <person name="Juul-Madsen H.R."/>
        </authorList>
    </citation>
    <scope>NUCLEOTIDE SEQUENCE [LARGE SCALE GENOMIC DNA]</scope>
    <source>
        <strain evidence="3 4">DSM 43904</strain>
    </source>
</reference>